<organism evidence="2 3">
    <name type="scientific">Streptomyces humicola</name>
    <dbReference type="NCBI Taxonomy" id="2953240"/>
    <lineage>
        <taxon>Bacteria</taxon>
        <taxon>Bacillati</taxon>
        <taxon>Actinomycetota</taxon>
        <taxon>Actinomycetes</taxon>
        <taxon>Kitasatosporales</taxon>
        <taxon>Streptomycetaceae</taxon>
        <taxon>Streptomyces</taxon>
    </lineage>
</organism>
<keyword evidence="3" id="KW-1185">Reference proteome</keyword>
<keyword evidence="1" id="KW-0812">Transmembrane</keyword>
<evidence type="ECO:0000256" key="1">
    <source>
        <dbReference type="SAM" id="Phobius"/>
    </source>
</evidence>
<keyword evidence="1" id="KW-1133">Transmembrane helix</keyword>
<accession>A0ABT1PV92</accession>
<dbReference type="Proteomes" id="UP001057702">
    <property type="component" value="Unassembled WGS sequence"/>
</dbReference>
<evidence type="ECO:0008006" key="4">
    <source>
        <dbReference type="Google" id="ProtNLM"/>
    </source>
</evidence>
<keyword evidence="1" id="KW-0472">Membrane</keyword>
<name>A0ABT1PV92_9ACTN</name>
<evidence type="ECO:0000313" key="2">
    <source>
        <dbReference type="EMBL" id="MCQ4080935.1"/>
    </source>
</evidence>
<protein>
    <recommendedName>
        <fullName evidence="4">Integral membrane protein</fullName>
    </recommendedName>
</protein>
<feature type="transmembrane region" description="Helical" evidence="1">
    <location>
        <begin position="76"/>
        <end position="97"/>
    </location>
</feature>
<dbReference type="RefSeq" id="WP_255919836.1">
    <property type="nucleotide sequence ID" value="NZ_JANFNG010000005.1"/>
</dbReference>
<proteinExistence type="predicted"/>
<reference evidence="2" key="1">
    <citation type="submission" date="2022-06" db="EMBL/GenBank/DDBJ databases">
        <title>Draft genome sequence of Streptomyces sp. RB6PN25 isolated from peat swamp forest in Thailand.</title>
        <authorList>
            <person name="Duangmal K."/>
            <person name="Klaysubun C."/>
        </authorList>
    </citation>
    <scope>NUCLEOTIDE SEQUENCE</scope>
    <source>
        <strain evidence="2">RB6PN25</strain>
    </source>
</reference>
<sequence length="113" mass="12140">MALRVVYLVFGFLGLLLLLPRSEAAKDVELLGSNDPCICPRWALRPLTPQPHLTTIPLWSVMKLATSTTRPVPARVLLGAVVGAQLVATCIAVYGALMTPLGRTWAAAVWGYA</sequence>
<gene>
    <name evidence="2" type="ORF">NGB36_10060</name>
</gene>
<evidence type="ECO:0000313" key="3">
    <source>
        <dbReference type="Proteomes" id="UP001057702"/>
    </source>
</evidence>
<dbReference type="EMBL" id="JANFNG010000005">
    <property type="protein sequence ID" value="MCQ4080935.1"/>
    <property type="molecule type" value="Genomic_DNA"/>
</dbReference>
<comment type="caution">
    <text evidence="2">The sequence shown here is derived from an EMBL/GenBank/DDBJ whole genome shotgun (WGS) entry which is preliminary data.</text>
</comment>